<comment type="caution">
    <text evidence="1">The sequence shown here is derived from an EMBL/GenBank/DDBJ whole genome shotgun (WGS) entry which is preliminary data.</text>
</comment>
<evidence type="ECO:0000313" key="1">
    <source>
        <dbReference type="EMBL" id="KKO73544.1"/>
    </source>
</evidence>
<gene>
    <name evidence="1" type="ORF">AAJ76_5050002</name>
</gene>
<dbReference type="VEuPathDB" id="MicrosporidiaDB:NCER_102509"/>
<dbReference type="Proteomes" id="UP000034350">
    <property type="component" value="Unassembled WGS sequence"/>
</dbReference>
<organism evidence="1 2">
    <name type="scientific">Vairimorpha ceranae</name>
    <dbReference type="NCBI Taxonomy" id="40302"/>
    <lineage>
        <taxon>Eukaryota</taxon>
        <taxon>Fungi</taxon>
        <taxon>Fungi incertae sedis</taxon>
        <taxon>Microsporidia</taxon>
        <taxon>Nosematidae</taxon>
        <taxon>Vairimorpha</taxon>
    </lineage>
</organism>
<sequence>FIYSLKIISVVPQKFKMYEIDLRSSSPVKYDFYIKNYFPSNDNIPIITEVKSPQSNIQGFICIHSNRITNTYIKNLYCFSKDFTDTNQIFCQFYFSKELRQKSILNIQIASILLNNALKSQNSIVVKKKSQNINGIGLTIINTFTDFVLSNKRNTITLSCQLFDDLVNNPASRIMHSLENKDYILAFFDRDYGKIIGFFREFISLLQKDNEILQNELPEFSKNFMENNLNTFWIYELMGSGLAFDDFKNYNLSNCFFTDITNLLSLI</sequence>
<reference evidence="1 2" key="1">
    <citation type="journal article" date="2015" name="Environ. Microbiol.">
        <title>Genome analyses suggest the presence of polyploidy and recent human-driven expansions in eight global populations of the honeybee pathogen Nosema ceranae.</title>
        <authorList>
            <person name="Pelin A."/>
            <person name="Selman M."/>
            <person name="Aris-Brosou S."/>
            <person name="Farinelli L."/>
            <person name="Corradi N."/>
        </authorList>
    </citation>
    <scope>NUCLEOTIDE SEQUENCE [LARGE SCALE GENOMIC DNA]</scope>
    <source>
        <strain evidence="1 2">PA08 1199</strain>
    </source>
</reference>
<dbReference type="EMBL" id="JPQZ01000499">
    <property type="protein sequence ID" value="KKO73544.1"/>
    <property type="molecule type" value="Genomic_DNA"/>
</dbReference>
<feature type="non-terminal residue" evidence="1">
    <location>
        <position position="267"/>
    </location>
</feature>
<dbReference type="AlphaFoldDB" id="A0A0F9Z6J4"/>
<dbReference type="RefSeq" id="XP_024329286.1">
    <property type="nucleotide sequence ID" value="XM_024475905.1"/>
</dbReference>
<feature type="non-terminal residue" evidence="1">
    <location>
        <position position="1"/>
    </location>
</feature>
<accession>A0A0F9Z6J4</accession>
<name>A0A0F9Z6J4_9MICR</name>
<proteinExistence type="predicted"/>
<dbReference type="GeneID" id="36320853"/>
<keyword evidence="2" id="KW-1185">Reference proteome</keyword>
<evidence type="ECO:0000313" key="2">
    <source>
        <dbReference type="Proteomes" id="UP000034350"/>
    </source>
</evidence>
<dbReference type="VEuPathDB" id="MicrosporidiaDB:AAJ76_5050002"/>
<protein>
    <submittedName>
        <fullName evidence="1">Uncharacterized protein</fullName>
    </submittedName>
</protein>